<feature type="domain" description="PLD phosphodiesterase" evidence="13">
    <location>
        <begin position="548"/>
        <end position="583"/>
    </location>
</feature>
<evidence type="ECO:0000256" key="6">
    <source>
        <dbReference type="ARBA" id="ARBA00022737"/>
    </source>
</evidence>
<reference evidence="14" key="1">
    <citation type="submission" date="2021-08" db="EMBL/GenBank/DDBJ databases">
        <title>WGS assembly of Ceratopteris richardii.</title>
        <authorList>
            <person name="Marchant D.B."/>
            <person name="Chen G."/>
            <person name="Jenkins J."/>
            <person name="Shu S."/>
            <person name="Leebens-Mack J."/>
            <person name="Grimwood J."/>
            <person name="Schmutz J."/>
            <person name="Soltis P."/>
            <person name="Soltis D."/>
            <person name="Chen Z.-H."/>
        </authorList>
    </citation>
    <scope>NUCLEOTIDE SEQUENCE</scope>
    <source>
        <strain evidence="14">Whitten #5841</strain>
        <tissue evidence="14">Leaf</tissue>
    </source>
</reference>
<feature type="compositionally biased region" description="Low complexity" evidence="11">
    <location>
        <begin position="83"/>
        <end position="96"/>
    </location>
</feature>
<name>A0A8T2V1C8_CERRI</name>
<dbReference type="CDD" id="cd04015">
    <property type="entry name" value="C2_plant_PLD"/>
    <property type="match status" value="1"/>
</dbReference>
<evidence type="ECO:0000313" key="15">
    <source>
        <dbReference type="Proteomes" id="UP000825935"/>
    </source>
</evidence>
<evidence type="ECO:0000256" key="9">
    <source>
        <dbReference type="ARBA" id="ARBA00022963"/>
    </source>
</evidence>
<dbReference type="InterPro" id="IPR024632">
    <property type="entry name" value="PLipase_D_C"/>
</dbReference>
<dbReference type="SMART" id="SM00155">
    <property type="entry name" value="PLDc"/>
    <property type="match status" value="2"/>
</dbReference>
<feature type="domain" description="PLD phosphodiesterase" evidence="13">
    <location>
        <begin position="885"/>
        <end position="912"/>
    </location>
</feature>
<keyword evidence="7" id="KW-0378">Hydrolase</keyword>
<evidence type="ECO:0000259" key="13">
    <source>
        <dbReference type="PROSITE" id="PS50035"/>
    </source>
</evidence>
<feature type="compositionally biased region" description="Low complexity" evidence="11">
    <location>
        <begin position="151"/>
        <end position="170"/>
    </location>
</feature>
<dbReference type="EC" id="3.1.4.4" evidence="4"/>
<dbReference type="InterPro" id="IPR015679">
    <property type="entry name" value="PLipase_D_fam"/>
</dbReference>
<dbReference type="SUPFAM" id="SSF56024">
    <property type="entry name" value="Phospholipase D/nuclease"/>
    <property type="match status" value="2"/>
</dbReference>
<keyword evidence="6" id="KW-0677">Repeat</keyword>
<gene>
    <name evidence="14" type="ORF">KP509_03G080700</name>
</gene>
<evidence type="ECO:0000256" key="1">
    <source>
        <dbReference type="ARBA" id="ARBA00000798"/>
    </source>
</evidence>
<dbReference type="GO" id="GO:0009395">
    <property type="term" value="P:phospholipid catabolic process"/>
    <property type="evidence" value="ECO:0007669"/>
    <property type="project" value="TreeGrafter"/>
</dbReference>
<keyword evidence="15" id="KW-1185">Reference proteome</keyword>
<dbReference type="Pfam" id="PF00168">
    <property type="entry name" value="C2"/>
    <property type="match status" value="1"/>
</dbReference>
<dbReference type="Pfam" id="PF12357">
    <property type="entry name" value="PLD_C"/>
    <property type="match status" value="1"/>
</dbReference>
<dbReference type="PANTHER" id="PTHR18896:SF60">
    <property type="entry name" value="PHOSPHOLIPASE D"/>
    <property type="match status" value="1"/>
</dbReference>
<dbReference type="GO" id="GO:0005886">
    <property type="term" value="C:plasma membrane"/>
    <property type="evidence" value="ECO:0007669"/>
    <property type="project" value="TreeGrafter"/>
</dbReference>
<keyword evidence="5" id="KW-0479">Metal-binding</keyword>
<dbReference type="OMA" id="KHNKCWE"/>
<feature type="region of interest" description="Disordered" evidence="11">
    <location>
        <begin position="125"/>
        <end position="187"/>
    </location>
</feature>
<proteinExistence type="inferred from homology"/>
<evidence type="ECO:0000256" key="4">
    <source>
        <dbReference type="ARBA" id="ARBA00012027"/>
    </source>
</evidence>
<organism evidence="14 15">
    <name type="scientific">Ceratopteris richardii</name>
    <name type="common">Triangle waterfern</name>
    <dbReference type="NCBI Taxonomy" id="49495"/>
    <lineage>
        <taxon>Eukaryota</taxon>
        <taxon>Viridiplantae</taxon>
        <taxon>Streptophyta</taxon>
        <taxon>Embryophyta</taxon>
        <taxon>Tracheophyta</taxon>
        <taxon>Polypodiopsida</taxon>
        <taxon>Polypodiidae</taxon>
        <taxon>Polypodiales</taxon>
        <taxon>Pteridineae</taxon>
        <taxon>Pteridaceae</taxon>
        <taxon>Parkerioideae</taxon>
        <taxon>Ceratopteris</taxon>
    </lineage>
</organism>
<evidence type="ECO:0000313" key="14">
    <source>
        <dbReference type="EMBL" id="KAH7442291.1"/>
    </source>
</evidence>
<dbReference type="EMBL" id="CM035408">
    <property type="protein sequence ID" value="KAH7442291.1"/>
    <property type="molecule type" value="Genomic_DNA"/>
</dbReference>
<feature type="compositionally biased region" description="Low complexity" evidence="11">
    <location>
        <begin position="63"/>
        <end position="73"/>
    </location>
</feature>
<comment type="cofactor">
    <cofactor evidence="2">
        <name>Ca(2+)</name>
        <dbReference type="ChEBI" id="CHEBI:29108"/>
    </cofactor>
</comment>
<dbReference type="PANTHER" id="PTHR18896">
    <property type="entry name" value="PHOSPHOLIPASE D"/>
    <property type="match status" value="1"/>
</dbReference>
<comment type="caution">
    <text evidence="14">The sequence shown here is derived from an EMBL/GenBank/DDBJ whole genome shotgun (WGS) entry which is preliminary data.</text>
</comment>
<sequence>MHGGSDRWDSSPYYPYPGRPPPPGGGPGGAPPFVPQYAQSSAPYPAGSGPPFPPAPYYDNHGYQSASPAYRPSSAPPYPPYLQQPSASASYSMGPPSGYPSGGSFHGNHHSGSFSYNVATQYDPVPPSSAAATSTYPPISTMPGPPPYPSRPSFSGSSHPSFDYSSPSHHYPTEPRPSLPMYPYADSQSSFSHSGSSVNNVAQNAIVPYTGPGRSLKYCLLYGILDVWIHSARNLPNLDTFSESIRQGLASIPVIQNLQSNLSKRITSDPYVCVVLKGATVARTTVISNNQDPEWNEHFRIDVAHKVANVEFHVKDNDMLGSQYIGEVDISAESLLYGSFKERYFDLVNKDGKPCRPGTALKISVEYCPFDQDPLYKYGVGGPPYRGVPNTYFPLRKGGRVTLYQDAHVSPTLLPSIRLAGSRTFQHRSCWDDICQAIVDAQHLIYIAGWSIYTEITLVRDRNKDRNQMCYKTLGELLKWKADKGGVRVLLLVWDDMTSHTVINKVGVMKTHDEETKAYFRRSNVKCLLAPRYADSKLSVVKQRVVGTIYTHHQKTVVTDAEGPGSMRTLIAFLGGLDLCDGRYDSPEHTLFCKLDTDYKDDYHNPTFTTDVKSGGPRQPWHDLHCKIEGPAVYDVLTNFEQRWRRVAKWHGWGLKVMNGGFREDFLLDLKQKSWGLRDSAQYVTAENDPEGWHVQVFRSIDSGSVKGFPKGAANAEKENLVGHKNIAVDTSIQKAYIKAIRSAQHFIYIENQYFLGSSFDWPNYKTPVSSHLVPIEIAQKIVSKIKAHEPFAVYIVIPMWPEGNPTDAAVQEILYFQSQTMEMMYALIAEALKEEALDGTYHPTDFLNFFCLGNREPNRGNEAAPKVAPVQGSNQYKAFKSRRFMIYVHSKGMIVDDEYVIIGSANINQRSMDGSRDTEIAMGAYQPYHTWALVNAAPRGQVYGYRMSLWAEHLRANEQCFMEPWSQECVKTVKRLAQQNWDQFSQEDPVELEGHLLQYPLKVTETGKVVSLDNFTEFPDVGGKILGSPTNIPDELTA</sequence>
<evidence type="ECO:0000256" key="3">
    <source>
        <dbReference type="ARBA" id="ARBA00010683"/>
    </source>
</evidence>
<dbReference type="GO" id="GO:0046872">
    <property type="term" value="F:metal ion binding"/>
    <property type="evidence" value="ECO:0007669"/>
    <property type="project" value="UniProtKB-KW"/>
</dbReference>
<dbReference type="InterPro" id="IPR035892">
    <property type="entry name" value="C2_domain_sf"/>
</dbReference>
<dbReference type="OrthoDB" id="14911at2759"/>
<dbReference type="PROSITE" id="PS50035">
    <property type="entry name" value="PLD"/>
    <property type="match status" value="2"/>
</dbReference>
<dbReference type="SMART" id="SM00239">
    <property type="entry name" value="C2"/>
    <property type="match status" value="1"/>
</dbReference>
<evidence type="ECO:0000256" key="5">
    <source>
        <dbReference type="ARBA" id="ARBA00022723"/>
    </source>
</evidence>
<dbReference type="SUPFAM" id="SSF49562">
    <property type="entry name" value="C2 domain (Calcium/lipid-binding domain, CaLB)"/>
    <property type="match status" value="1"/>
</dbReference>
<dbReference type="GO" id="GO:0004630">
    <property type="term" value="F:phospholipase D activity"/>
    <property type="evidence" value="ECO:0007669"/>
    <property type="project" value="UniProtKB-EC"/>
</dbReference>
<dbReference type="InterPro" id="IPR000008">
    <property type="entry name" value="C2_dom"/>
</dbReference>
<protein>
    <recommendedName>
        <fullName evidence="4">phospholipase D</fullName>
        <ecNumber evidence="4">3.1.4.4</ecNumber>
    </recommendedName>
</protein>
<feature type="compositionally biased region" description="Pro residues" evidence="11">
    <location>
        <begin position="14"/>
        <end position="34"/>
    </location>
</feature>
<comment type="similarity">
    <text evidence="3">Belongs to the phospholipase D family. C2-PLD subfamily.</text>
</comment>
<dbReference type="Pfam" id="PF00614">
    <property type="entry name" value="PLDc"/>
    <property type="match status" value="2"/>
</dbReference>
<evidence type="ECO:0000256" key="11">
    <source>
        <dbReference type="SAM" id="MobiDB-lite"/>
    </source>
</evidence>
<feature type="region of interest" description="Disordered" evidence="11">
    <location>
        <begin position="1"/>
        <end position="106"/>
    </location>
</feature>
<dbReference type="Proteomes" id="UP000825935">
    <property type="component" value="Chromosome 3"/>
</dbReference>
<evidence type="ECO:0000256" key="2">
    <source>
        <dbReference type="ARBA" id="ARBA00001913"/>
    </source>
</evidence>
<keyword evidence="10" id="KW-0443">Lipid metabolism</keyword>
<dbReference type="PROSITE" id="PS50004">
    <property type="entry name" value="C2"/>
    <property type="match status" value="1"/>
</dbReference>
<dbReference type="AlphaFoldDB" id="A0A8T2V1C8"/>
<evidence type="ECO:0000259" key="12">
    <source>
        <dbReference type="PROSITE" id="PS50004"/>
    </source>
</evidence>
<dbReference type="FunFam" id="3.30.870.10:FF:000025">
    <property type="entry name" value="Phospholipase D delta"/>
    <property type="match status" value="1"/>
</dbReference>
<evidence type="ECO:0000256" key="7">
    <source>
        <dbReference type="ARBA" id="ARBA00022801"/>
    </source>
</evidence>
<evidence type="ECO:0000256" key="8">
    <source>
        <dbReference type="ARBA" id="ARBA00022837"/>
    </source>
</evidence>
<dbReference type="Gene3D" id="3.30.870.10">
    <property type="entry name" value="Endonuclease Chain A"/>
    <property type="match status" value="2"/>
</dbReference>
<evidence type="ECO:0000256" key="10">
    <source>
        <dbReference type="ARBA" id="ARBA00023098"/>
    </source>
</evidence>
<dbReference type="InterPro" id="IPR001736">
    <property type="entry name" value="PLipase_D/transphosphatidylase"/>
</dbReference>
<keyword evidence="9" id="KW-0442">Lipid degradation</keyword>
<comment type="catalytic activity">
    <reaction evidence="1">
        <text>a 1,2-diacyl-sn-glycero-3-phosphocholine + H2O = a 1,2-diacyl-sn-glycero-3-phosphate + choline + H(+)</text>
        <dbReference type="Rhea" id="RHEA:14445"/>
        <dbReference type="ChEBI" id="CHEBI:15354"/>
        <dbReference type="ChEBI" id="CHEBI:15377"/>
        <dbReference type="ChEBI" id="CHEBI:15378"/>
        <dbReference type="ChEBI" id="CHEBI:57643"/>
        <dbReference type="ChEBI" id="CHEBI:58608"/>
        <dbReference type="EC" id="3.1.4.4"/>
    </reaction>
</comment>
<accession>A0A8T2V1C8</accession>
<dbReference type="Gene3D" id="2.60.40.150">
    <property type="entry name" value="C2 domain"/>
    <property type="match status" value="1"/>
</dbReference>
<feature type="domain" description="C2" evidence="12">
    <location>
        <begin position="208"/>
        <end position="345"/>
    </location>
</feature>
<keyword evidence="8" id="KW-0106">Calcium</keyword>